<evidence type="ECO:0000313" key="17">
    <source>
        <dbReference type="Proteomes" id="UP001056707"/>
    </source>
</evidence>
<keyword evidence="9 14" id="KW-0521">NADP</keyword>
<dbReference type="GO" id="GO:0008703">
    <property type="term" value="F:5-amino-6-(5-phosphoribosylamino)uracil reductase activity"/>
    <property type="evidence" value="ECO:0007669"/>
    <property type="project" value="UniProtKB-EC"/>
</dbReference>
<dbReference type="EC" id="1.1.1.193" evidence="14"/>
<dbReference type="PROSITE" id="PS51747">
    <property type="entry name" value="CYT_DCMP_DEAMINASES_2"/>
    <property type="match status" value="1"/>
</dbReference>
<proteinExistence type="inferred from homology"/>
<reference evidence="16" key="1">
    <citation type="submission" date="2022-05" db="EMBL/GenBank/DDBJ databases">
        <authorList>
            <person name="Oliphant S.A."/>
            <person name="Watson-Haigh N.S."/>
            <person name="Sumby K.M."/>
            <person name="Gardner J.M."/>
            <person name="Jiranek V."/>
        </authorList>
    </citation>
    <scope>NUCLEOTIDE SEQUENCE</scope>
    <source>
        <strain evidence="16">KI16_H9</strain>
    </source>
</reference>
<evidence type="ECO:0000256" key="8">
    <source>
        <dbReference type="ARBA" id="ARBA00022833"/>
    </source>
</evidence>
<dbReference type="InterPro" id="IPR016193">
    <property type="entry name" value="Cytidine_deaminase-like"/>
</dbReference>
<evidence type="ECO:0000256" key="6">
    <source>
        <dbReference type="ARBA" id="ARBA00022619"/>
    </source>
</evidence>
<evidence type="ECO:0000256" key="9">
    <source>
        <dbReference type="ARBA" id="ARBA00022857"/>
    </source>
</evidence>
<evidence type="ECO:0000256" key="12">
    <source>
        <dbReference type="ARBA" id="ARBA00049861"/>
    </source>
</evidence>
<evidence type="ECO:0000256" key="10">
    <source>
        <dbReference type="ARBA" id="ARBA00023002"/>
    </source>
</evidence>
<dbReference type="RefSeq" id="WP_252750004.1">
    <property type="nucleotide sequence ID" value="NZ_CP097116.1"/>
</dbReference>
<keyword evidence="6 14" id="KW-0686">Riboflavin biosynthesis</keyword>
<dbReference type="PANTHER" id="PTHR38011">
    <property type="entry name" value="DIHYDROFOLATE REDUCTASE FAMILY PROTEIN (AFU_ORTHOLOGUE AFUA_8G06820)"/>
    <property type="match status" value="1"/>
</dbReference>
<dbReference type="InterPro" id="IPR002125">
    <property type="entry name" value="CMP_dCMP_dom"/>
</dbReference>
<dbReference type="CDD" id="cd01284">
    <property type="entry name" value="Riboflavin_deaminase-reductase"/>
    <property type="match status" value="1"/>
</dbReference>
<dbReference type="PROSITE" id="PS00903">
    <property type="entry name" value="CYT_DCMP_DEAMINASES_1"/>
    <property type="match status" value="1"/>
</dbReference>
<dbReference type="NCBIfam" id="TIGR00326">
    <property type="entry name" value="eubact_ribD"/>
    <property type="match status" value="1"/>
</dbReference>
<comment type="catalytic activity">
    <reaction evidence="12 14">
        <text>5-amino-6-(5-phospho-D-ribitylamino)uracil + NADP(+) = 5-amino-6-(5-phospho-D-ribosylamino)uracil + NADPH + H(+)</text>
        <dbReference type="Rhea" id="RHEA:17845"/>
        <dbReference type="ChEBI" id="CHEBI:15378"/>
        <dbReference type="ChEBI" id="CHEBI:57783"/>
        <dbReference type="ChEBI" id="CHEBI:58349"/>
        <dbReference type="ChEBI" id="CHEBI:58421"/>
        <dbReference type="ChEBI" id="CHEBI:58453"/>
        <dbReference type="EC" id="1.1.1.193"/>
    </reaction>
</comment>
<comment type="similarity">
    <text evidence="4 14">In the N-terminal section; belongs to the cytidine and deoxycytidylate deaminase family.</text>
</comment>
<evidence type="ECO:0000259" key="15">
    <source>
        <dbReference type="PROSITE" id="PS51747"/>
    </source>
</evidence>
<comment type="pathway">
    <text evidence="2 14">Cofactor biosynthesis; riboflavin biosynthesis; 5-amino-6-(D-ribitylamino)uracil from GTP: step 2/4.</text>
</comment>
<dbReference type="Pfam" id="PF01872">
    <property type="entry name" value="RibD_C"/>
    <property type="match status" value="1"/>
</dbReference>
<dbReference type="PANTHER" id="PTHR38011:SF7">
    <property type="entry name" value="2,5-DIAMINO-6-RIBOSYLAMINO-4(3H)-PYRIMIDINONE 5'-PHOSPHATE REDUCTASE"/>
    <property type="match status" value="1"/>
</dbReference>
<dbReference type="InterPro" id="IPR024072">
    <property type="entry name" value="DHFR-like_dom_sf"/>
</dbReference>
<evidence type="ECO:0000256" key="4">
    <source>
        <dbReference type="ARBA" id="ARBA00005259"/>
    </source>
</evidence>
<comment type="cofactor">
    <cofactor evidence="14">
        <name>Zn(2+)</name>
        <dbReference type="ChEBI" id="CHEBI:29105"/>
    </cofactor>
    <text evidence="14">Binds 1 zinc ion.</text>
</comment>
<accession>A0ABY5BN60</accession>
<dbReference type="Proteomes" id="UP001056707">
    <property type="component" value="Chromosome"/>
</dbReference>
<dbReference type="EMBL" id="CP097116">
    <property type="protein sequence ID" value="USS85109.1"/>
    <property type="molecule type" value="Genomic_DNA"/>
</dbReference>
<dbReference type="InterPro" id="IPR050765">
    <property type="entry name" value="Riboflavin_Biosynth_HTPR"/>
</dbReference>
<evidence type="ECO:0000256" key="11">
    <source>
        <dbReference type="ARBA" id="ARBA00023268"/>
    </source>
</evidence>
<evidence type="ECO:0000313" key="16">
    <source>
        <dbReference type="EMBL" id="USS85109.1"/>
    </source>
</evidence>
<keyword evidence="10 14" id="KW-0560">Oxidoreductase</keyword>
<evidence type="ECO:0000256" key="2">
    <source>
        <dbReference type="ARBA" id="ARBA00004882"/>
    </source>
</evidence>
<dbReference type="EC" id="3.5.4.26" evidence="14"/>
<dbReference type="GO" id="GO:0008835">
    <property type="term" value="F:diaminohydroxyphosphoribosylaminopyrimidine deaminase activity"/>
    <property type="evidence" value="ECO:0007669"/>
    <property type="project" value="UniProtKB-EC"/>
</dbReference>
<comment type="catalytic activity">
    <reaction evidence="13 14">
        <text>2,5-diamino-6-hydroxy-4-(5-phosphoribosylamino)-pyrimidine + H2O + H(+) = 5-amino-6-(5-phospho-D-ribosylamino)uracil + NH4(+)</text>
        <dbReference type="Rhea" id="RHEA:21868"/>
        <dbReference type="ChEBI" id="CHEBI:15377"/>
        <dbReference type="ChEBI" id="CHEBI:15378"/>
        <dbReference type="ChEBI" id="CHEBI:28938"/>
        <dbReference type="ChEBI" id="CHEBI:58453"/>
        <dbReference type="ChEBI" id="CHEBI:58614"/>
        <dbReference type="EC" id="3.5.4.26"/>
    </reaction>
</comment>
<keyword evidence="11" id="KW-0511">Multifunctional enzyme</keyword>
<dbReference type="InterPro" id="IPR002734">
    <property type="entry name" value="RibDG_C"/>
</dbReference>
<dbReference type="InterPro" id="IPR004794">
    <property type="entry name" value="Eubact_RibD"/>
</dbReference>
<evidence type="ECO:0000256" key="7">
    <source>
        <dbReference type="ARBA" id="ARBA00022723"/>
    </source>
</evidence>
<dbReference type="PIRSF" id="PIRSF006769">
    <property type="entry name" value="RibD"/>
    <property type="match status" value="1"/>
</dbReference>
<sequence>MDEQALLRTAQAAARQGRGHTYTNPVVGAVIVRDGQVIATGYHHRFGGPHAEIEALQQLPDPTVAQGATMVVTLEPCSHYGKTPPCAAKLIAVGIRRVVIGQLDPNPVVAGRGKRMLEAAGIDVTVMNDTGELNQAYNFFYQQKRPLVTVKMAQTLDGKMNQAGSQRTLITGPAAYQASQRLRAQQHAILIGERTLMVDNPQLTVREQQMDHPPVRVALVEDADRLPPDLHLFDGQAPTWLLSRHATKKKWPVSVRVLVDQEWRPATVVQRLAQEGLQALLVEGGSVVQSRFLAAGLVDRLVVYTAPTIFGSGLPVFSEYQGPPMHWNLSQVEPLGQDWRVELRRK</sequence>
<comment type="function">
    <text evidence="1 14">Converts 2,5-diamino-6-(ribosylamino)-4(3h)-pyrimidinone 5'-phosphate into 5-amino-6-(ribosylamino)-2,4(1h,3h)-pyrimidinedione 5'-phosphate.</text>
</comment>
<evidence type="ECO:0000256" key="13">
    <source>
        <dbReference type="ARBA" id="ARBA00049886"/>
    </source>
</evidence>
<keyword evidence="14 16" id="KW-0378">Hydrolase</keyword>
<dbReference type="Pfam" id="PF00383">
    <property type="entry name" value="dCMP_cyt_deam_1"/>
    <property type="match status" value="1"/>
</dbReference>
<feature type="domain" description="CMP/dCMP-type deaminase" evidence="15">
    <location>
        <begin position="1"/>
        <end position="125"/>
    </location>
</feature>
<keyword evidence="7 14" id="KW-0479">Metal-binding</keyword>
<comment type="pathway">
    <text evidence="3 14">Cofactor biosynthesis; riboflavin biosynthesis; 5-amino-6-(D-ribitylamino)uracil from GTP: step 3/4.</text>
</comment>
<dbReference type="InterPro" id="IPR016192">
    <property type="entry name" value="APOBEC/CMP_deaminase_Zn-bd"/>
</dbReference>
<comment type="similarity">
    <text evidence="5 14">In the C-terminal section; belongs to the HTP reductase family.</text>
</comment>
<gene>
    <name evidence="16" type="primary">ribD</name>
    <name evidence="16" type="ORF">M3M35_00075</name>
</gene>
<evidence type="ECO:0000256" key="1">
    <source>
        <dbReference type="ARBA" id="ARBA00002151"/>
    </source>
</evidence>
<dbReference type="SUPFAM" id="SSF53927">
    <property type="entry name" value="Cytidine deaminase-like"/>
    <property type="match status" value="1"/>
</dbReference>
<evidence type="ECO:0000256" key="5">
    <source>
        <dbReference type="ARBA" id="ARBA00007417"/>
    </source>
</evidence>
<dbReference type="SUPFAM" id="SSF53597">
    <property type="entry name" value="Dihydrofolate reductase-like"/>
    <property type="match status" value="1"/>
</dbReference>
<evidence type="ECO:0000256" key="14">
    <source>
        <dbReference type="PIRNR" id="PIRNR006769"/>
    </source>
</evidence>
<dbReference type="Gene3D" id="3.40.430.10">
    <property type="entry name" value="Dihydrofolate Reductase, subunit A"/>
    <property type="match status" value="1"/>
</dbReference>
<name>A0ABY5BN60_9LACO</name>
<keyword evidence="17" id="KW-1185">Reference proteome</keyword>
<keyword evidence="8 14" id="KW-0862">Zinc</keyword>
<evidence type="ECO:0000256" key="3">
    <source>
        <dbReference type="ARBA" id="ARBA00004910"/>
    </source>
</evidence>
<organism evidence="16 17">
    <name type="scientific">Fructilactobacillus myrtifloralis</name>
    <dbReference type="NCBI Taxonomy" id="2940301"/>
    <lineage>
        <taxon>Bacteria</taxon>
        <taxon>Bacillati</taxon>
        <taxon>Bacillota</taxon>
        <taxon>Bacilli</taxon>
        <taxon>Lactobacillales</taxon>
        <taxon>Lactobacillaceae</taxon>
        <taxon>Fructilactobacillus</taxon>
    </lineage>
</organism>
<protein>
    <recommendedName>
        <fullName evidence="14">Riboflavin biosynthesis protein RibD</fullName>
    </recommendedName>
    <domain>
        <recommendedName>
            <fullName evidence="14">Diaminohydroxyphosphoribosylaminopyrimidine deaminase</fullName>
            <shortName evidence="14">DRAP deaminase</shortName>
            <ecNumber evidence="14">3.5.4.26</ecNumber>
        </recommendedName>
        <alternativeName>
            <fullName evidence="14">Riboflavin-specific deaminase</fullName>
        </alternativeName>
    </domain>
    <domain>
        <recommendedName>
            <fullName evidence="14">5-amino-6-(5-phosphoribosylamino)uracil reductase</fullName>
            <ecNumber evidence="14">1.1.1.193</ecNumber>
        </recommendedName>
        <alternativeName>
            <fullName evidence="14">HTP reductase</fullName>
        </alternativeName>
    </domain>
</protein>
<dbReference type="Gene3D" id="3.40.140.10">
    <property type="entry name" value="Cytidine Deaminase, domain 2"/>
    <property type="match status" value="1"/>
</dbReference>